<reference evidence="1" key="1">
    <citation type="submission" date="2019-08" db="EMBL/GenBank/DDBJ databases">
        <authorList>
            <person name="Kucharzyk K."/>
            <person name="Murdoch R.W."/>
            <person name="Higgins S."/>
            <person name="Loffler F."/>
        </authorList>
    </citation>
    <scope>NUCLEOTIDE SEQUENCE</scope>
</reference>
<protein>
    <submittedName>
        <fullName evidence="1">Uncharacterized protein</fullName>
    </submittedName>
</protein>
<name>A0A645E441_9ZZZZ</name>
<proteinExistence type="predicted"/>
<evidence type="ECO:0000313" key="1">
    <source>
        <dbReference type="EMBL" id="MPM96554.1"/>
    </source>
</evidence>
<sequence>MTLRHILHQAQIPVIHHAVFVLPRLQVALIGFKAKGGGAVFAVHGSDAPGHGYGDIIYRMGYQSLQMILIDIKNHALLRKGAMQLLQSWRGAAVNGRFYRDKGFQPHVLDGDVDNGIHRGQEIVRSCCFRGYIGLHCIFGSYHTDSLLSVSFINRQGNS</sequence>
<accession>A0A645E441</accession>
<comment type="caution">
    <text evidence="1">The sequence shown here is derived from an EMBL/GenBank/DDBJ whole genome shotgun (WGS) entry which is preliminary data.</text>
</comment>
<gene>
    <name evidence="1" type="ORF">SDC9_143718</name>
</gene>
<dbReference type="AlphaFoldDB" id="A0A645E441"/>
<dbReference type="EMBL" id="VSSQ01042923">
    <property type="protein sequence ID" value="MPM96554.1"/>
    <property type="molecule type" value="Genomic_DNA"/>
</dbReference>
<organism evidence="1">
    <name type="scientific">bioreactor metagenome</name>
    <dbReference type="NCBI Taxonomy" id="1076179"/>
    <lineage>
        <taxon>unclassified sequences</taxon>
        <taxon>metagenomes</taxon>
        <taxon>ecological metagenomes</taxon>
    </lineage>
</organism>